<evidence type="ECO:0000256" key="10">
    <source>
        <dbReference type="ARBA" id="ARBA00023170"/>
    </source>
</evidence>
<evidence type="ECO:0000313" key="13">
    <source>
        <dbReference type="Ensembl" id="ENSAOCP00000022037.2"/>
    </source>
</evidence>
<evidence type="ECO:0000256" key="1">
    <source>
        <dbReference type="ARBA" id="ARBA00004251"/>
    </source>
</evidence>
<dbReference type="GO" id="GO:0032870">
    <property type="term" value="P:cellular response to hormone stimulus"/>
    <property type="evidence" value="ECO:0007669"/>
    <property type="project" value="TreeGrafter"/>
</dbReference>
<reference evidence="13" key="3">
    <citation type="submission" date="2025-09" db="UniProtKB">
        <authorList>
            <consortium name="Ensembl"/>
        </authorList>
    </citation>
    <scope>IDENTIFICATION</scope>
</reference>
<dbReference type="Pfam" id="PF04901">
    <property type="entry name" value="RAMP"/>
    <property type="match status" value="1"/>
</dbReference>
<dbReference type="OMA" id="VWKSKVQ"/>
<evidence type="ECO:0000256" key="9">
    <source>
        <dbReference type="ARBA" id="ARBA00023157"/>
    </source>
</evidence>
<dbReference type="Ensembl" id="ENSAOCT00000008987.2">
    <property type="protein sequence ID" value="ENSAOCP00000022037.2"/>
    <property type="gene ID" value="ENSAOCG00000000387.2"/>
</dbReference>
<sequence>MIVYLPFTALILVSHFTCGASGLDGIVDLQAANTTERNQTFTVSTNNSTTKPNNVTSSLYADEKTWIEDELESNHTSAVITEDDESFQEQEDKFPGQHCHQELLVESSHFYCGETFHQEMKFISTEKWCILKNVIRPYHEMTVCLEEVSHLVGCYFPNPDIQDFFLFIHSTYFQNCSKGEGGEEFLEDAPHGLVVLLTIVPVGFVPVLVYLVVWKSKVGISRS</sequence>
<comment type="similarity">
    <text evidence="2">Belongs to the RAMP family.</text>
</comment>
<evidence type="ECO:0000256" key="4">
    <source>
        <dbReference type="ARBA" id="ARBA00022475"/>
    </source>
</evidence>
<dbReference type="PANTHER" id="PTHR14076">
    <property type="entry name" value="RECEPTOR ACTIVITY MODIFYING PROTEIN RAMP"/>
    <property type="match status" value="1"/>
</dbReference>
<dbReference type="InterPro" id="IPR006985">
    <property type="entry name" value="RAMP"/>
</dbReference>
<keyword evidence="9" id="KW-1015">Disulfide bond</keyword>
<keyword evidence="10" id="KW-0675">Receptor</keyword>
<dbReference type="GO" id="GO:0006886">
    <property type="term" value="P:intracellular protein transport"/>
    <property type="evidence" value="ECO:0007669"/>
    <property type="project" value="InterPro"/>
</dbReference>
<reference evidence="13" key="2">
    <citation type="submission" date="2025-08" db="UniProtKB">
        <authorList>
            <consortium name="Ensembl"/>
        </authorList>
    </citation>
    <scope>IDENTIFICATION</scope>
</reference>
<comment type="subcellular location">
    <subcellularLocation>
        <location evidence="1">Cell membrane</location>
        <topology evidence="1">Single-pass type I membrane protein</topology>
    </subcellularLocation>
</comment>
<dbReference type="STRING" id="80972.ENSAOCP00000022037"/>
<reference evidence="13 14" key="1">
    <citation type="submission" date="2022-01" db="EMBL/GenBank/DDBJ databases">
        <title>A chromosome-scale genome assembly of the false clownfish, Amphiprion ocellaris.</title>
        <authorList>
            <person name="Ryu T."/>
        </authorList>
    </citation>
    <scope>NUCLEOTIDE SEQUENCE [LARGE SCALE GENOMIC DNA]</scope>
</reference>
<proteinExistence type="inferred from homology"/>
<dbReference type="GO" id="GO:0043235">
    <property type="term" value="C:receptor complex"/>
    <property type="evidence" value="ECO:0007669"/>
    <property type="project" value="TreeGrafter"/>
</dbReference>
<dbReference type="GO" id="GO:0009986">
    <property type="term" value="C:cell surface"/>
    <property type="evidence" value="ECO:0007669"/>
    <property type="project" value="TreeGrafter"/>
</dbReference>
<keyword evidence="3" id="KW-0813">Transport</keyword>
<dbReference type="GO" id="GO:0015026">
    <property type="term" value="F:coreceptor activity"/>
    <property type="evidence" value="ECO:0007669"/>
    <property type="project" value="InterPro"/>
</dbReference>
<evidence type="ECO:0000313" key="14">
    <source>
        <dbReference type="Proteomes" id="UP001501940"/>
    </source>
</evidence>
<dbReference type="Gene3D" id="1.10.150.510">
    <property type="entry name" value="Receptor activity modifying family"/>
    <property type="match status" value="1"/>
</dbReference>
<feature type="signal peptide" evidence="12">
    <location>
        <begin position="1"/>
        <end position="22"/>
    </location>
</feature>
<keyword evidence="4" id="KW-1003">Cell membrane</keyword>
<evidence type="ECO:0000256" key="12">
    <source>
        <dbReference type="SAM" id="SignalP"/>
    </source>
</evidence>
<name>A0A3Q1C3Y2_AMPOC</name>
<protein>
    <recommendedName>
        <fullName evidence="15">Receptor activity-modifying protein 3-like</fullName>
    </recommendedName>
</protein>
<keyword evidence="6 12" id="KW-0732">Signal</keyword>
<dbReference type="AlphaFoldDB" id="A0A3Q1C3Y2"/>
<evidence type="ECO:0000256" key="7">
    <source>
        <dbReference type="ARBA" id="ARBA00022989"/>
    </source>
</evidence>
<evidence type="ECO:0000256" key="11">
    <source>
        <dbReference type="SAM" id="Phobius"/>
    </source>
</evidence>
<dbReference type="InterPro" id="IPR038126">
    <property type="entry name" value="RAMP_sf"/>
</dbReference>
<evidence type="ECO:0008006" key="15">
    <source>
        <dbReference type="Google" id="ProtNLM"/>
    </source>
</evidence>
<dbReference type="GeneTree" id="ENSGT01030000234592"/>
<dbReference type="GO" id="GO:0006816">
    <property type="term" value="P:calcium ion transport"/>
    <property type="evidence" value="ECO:0007669"/>
    <property type="project" value="TreeGrafter"/>
</dbReference>
<evidence type="ECO:0000256" key="3">
    <source>
        <dbReference type="ARBA" id="ARBA00022448"/>
    </source>
</evidence>
<dbReference type="GO" id="GO:0005886">
    <property type="term" value="C:plasma membrane"/>
    <property type="evidence" value="ECO:0007669"/>
    <property type="project" value="UniProtKB-SubCell"/>
</dbReference>
<evidence type="ECO:0000256" key="5">
    <source>
        <dbReference type="ARBA" id="ARBA00022692"/>
    </source>
</evidence>
<evidence type="ECO:0000256" key="8">
    <source>
        <dbReference type="ARBA" id="ARBA00023136"/>
    </source>
</evidence>
<evidence type="ECO:0000256" key="2">
    <source>
        <dbReference type="ARBA" id="ARBA00007087"/>
    </source>
</evidence>
<dbReference type="GO" id="GO:0001525">
    <property type="term" value="P:angiogenesis"/>
    <property type="evidence" value="ECO:0007669"/>
    <property type="project" value="TreeGrafter"/>
</dbReference>
<feature type="chain" id="PRO_5043949498" description="Receptor activity-modifying protein 3-like" evidence="12">
    <location>
        <begin position="23"/>
        <end position="223"/>
    </location>
</feature>
<evidence type="ECO:0000256" key="6">
    <source>
        <dbReference type="ARBA" id="ARBA00022729"/>
    </source>
</evidence>
<dbReference type="GO" id="GO:0008277">
    <property type="term" value="P:regulation of G protein-coupled receptor signaling pathway"/>
    <property type="evidence" value="ECO:0007669"/>
    <property type="project" value="InterPro"/>
</dbReference>
<dbReference type="GO" id="GO:0007186">
    <property type="term" value="P:G protein-coupled receptor signaling pathway"/>
    <property type="evidence" value="ECO:0007669"/>
    <property type="project" value="TreeGrafter"/>
</dbReference>
<dbReference type="PANTHER" id="PTHR14076:SF9">
    <property type="entry name" value="RECEPTOR ACTIVITY-MODIFYING PROTEIN 2"/>
    <property type="match status" value="1"/>
</dbReference>
<keyword evidence="14" id="KW-1185">Reference proteome</keyword>
<feature type="transmembrane region" description="Helical" evidence="11">
    <location>
        <begin position="193"/>
        <end position="213"/>
    </location>
</feature>
<keyword evidence="8 11" id="KW-0472">Membrane</keyword>
<dbReference type="GO" id="GO:0031623">
    <property type="term" value="P:receptor internalization"/>
    <property type="evidence" value="ECO:0007669"/>
    <property type="project" value="TreeGrafter"/>
</dbReference>
<keyword evidence="7 11" id="KW-1133">Transmembrane helix</keyword>
<dbReference type="Proteomes" id="UP001501940">
    <property type="component" value="Chromosome 18"/>
</dbReference>
<keyword evidence="5 11" id="KW-0812">Transmembrane</keyword>
<organism evidence="13 14">
    <name type="scientific">Amphiprion ocellaris</name>
    <name type="common">Clown anemonefish</name>
    <dbReference type="NCBI Taxonomy" id="80972"/>
    <lineage>
        <taxon>Eukaryota</taxon>
        <taxon>Metazoa</taxon>
        <taxon>Chordata</taxon>
        <taxon>Craniata</taxon>
        <taxon>Vertebrata</taxon>
        <taxon>Euteleostomi</taxon>
        <taxon>Actinopterygii</taxon>
        <taxon>Neopterygii</taxon>
        <taxon>Teleostei</taxon>
        <taxon>Neoteleostei</taxon>
        <taxon>Acanthomorphata</taxon>
        <taxon>Ovalentaria</taxon>
        <taxon>Pomacentridae</taxon>
        <taxon>Amphiprion</taxon>
    </lineage>
</organism>
<dbReference type="GO" id="GO:0072659">
    <property type="term" value="P:protein localization to plasma membrane"/>
    <property type="evidence" value="ECO:0007669"/>
    <property type="project" value="TreeGrafter"/>
</dbReference>
<accession>A0A3Q1C3Y2</accession>